<proteinExistence type="predicted"/>
<gene>
    <name evidence="2" type="ORF">KI387_021969</name>
</gene>
<evidence type="ECO:0000256" key="1">
    <source>
        <dbReference type="SAM" id="MobiDB-lite"/>
    </source>
</evidence>
<feature type="non-terminal residue" evidence="2">
    <location>
        <position position="1"/>
    </location>
</feature>
<name>A0AA38GED4_TAXCH</name>
<organism evidence="2 3">
    <name type="scientific">Taxus chinensis</name>
    <name type="common">Chinese yew</name>
    <name type="synonym">Taxus wallichiana var. chinensis</name>
    <dbReference type="NCBI Taxonomy" id="29808"/>
    <lineage>
        <taxon>Eukaryota</taxon>
        <taxon>Viridiplantae</taxon>
        <taxon>Streptophyta</taxon>
        <taxon>Embryophyta</taxon>
        <taxon>Tracheophyta</taxon>
        <taxon>Spermatophyta</taxon>
        <taxon>Pinopsida</taxon>
        <taxon>Pinidae</taxon>
        <taxon>Conifers II</taxon>
        <taxon>Cupressales</taxon>
        <taxon>Taxaceae</taxon>
        <taxon>Taxus</taxon>
    </lineage>
</organism>
<sequence>LKFGVMAASNASAQKEGGLVDQFNKKKEEVTKQLHPTAADPKKGGLTDMLPGHKKEGDACCQKKEGG</sequence>
<feature type="compositionally biased region" description="Basic and acidic residues" evidence="1">
    <location>
        <begin position="40"/>
        <end position="67"/>
    </location>
</feature>
<dbReference type="EMBL" id="JAHRHJ020000004">
    <property type="protein sequence ID" value="KAH9320200.1"/>
    <property type="molecule type" value="Genomic_DNA"/>
</dbReference>
<feature type="region of interest" description="Disordered" evidence="1">
    <location>
        <begin position="30"/>
        <end position="67"/>
    </location>
</feature>
<keyword evidence="3" id="KW-1185">Reference proteome</keyword>
<feature type="non-terminal residue" evidence="2">
    <location>
        <position position="67"/>
    </location>
</feature>
<accession>A0AA38GED4</accession>
<dbReference type="Proteomes" id="UP000824469">
    <property type="component" value="Unassembled WGS sequence"/>
</dbReference>
<evidence type="ECO:0000313" key="2">
    <source>
        <dbReference type="EMBL" id="KAH9320200.1"/>
    </source>
</evidence>
<protein>
    <submittedName>
        <fullName evidence="2">Uncharacterized protein</fullName>
    </submittedName>
</protein>
<reference evidence="2 3" key="1">
    <citation type="journal article" date="2021" name="Nat. Plants">
        <title>The Taxus genome provides insights into paclitaxel biosynthesis.</title>
        <authorList>
            <person name="Xiong X."/>
            <person name="Gou J."/>
            <person name="Liao Q."/>
            <person name="Li Y."/>
            <person name="Zhou Q."/>
            <person name="Bi G."/>
            <person name="Li C."/>
            <person name="Du R."/>
            <person name="Wang X."/>
            <person name="Sun T."/>
            <person name="Guo L."/>
            <person name="Liang H."/>
            <person name="Lu P."/>
            <person name="Wu Y."/>
            <person name="Zhang Z."/>
            <person name="Ro D.K."/>
            <person name="Shang Y."/>
            <person name="Huang S."/>
            <person name="Yan J."/>
        </authorList>
    </citation>
    <scope>NUCLEOTIDE SEQUENCE [LARGE SCALE GENOMIC DNA]</scope>
    <source>
        <strain evidence="2">Ta-2019</strain>
    </source>
</reference>
<dbReference type="AlphaFoldDB" id="A0AA38GED4"/>
<evidence type="ECO:0000313" key="3">
    <source>
        <dbReference type="Proteomes" id="UP000824469"/>
    </source>
</evidence>
<comment type="caution">
    <text evidence="2">The sequence shown here is derived from an EMBL/GenBank/DDBJ whole genome shotgun (WGS) entry which is preliminary data.</text>
</comment>